<protein>
    <recommendedName>
        <fullName evidence="4">Lipoprotein</fullName>
    </recommendedName>
</protein>
<dbReference type="KEGG" id="txa:HQN79_05775"/>
<organism evidence="2 3">
    <name type="scientific">Thiomicrorhabdus xiamenensis</name>
    <dbReference type="NCBI Taxonomy" id="2739063"/>
    <lineage>
        <taxon>Bacteria</taxon>
        <taxon>Pseudomonadati</taxon>
        <taxon>Pseudomonadota</taxon>
        <taxon>Gammaproteobacteria</taxon>
        <taxon>Thiotrichales</taxon>
        <taxon>Piscirickettsiaceae</taxon>
        <taxon>Thiomicrorhabdus</taxon>
    </lineage>
</organism>
<keyword evidence="3" id="KW-1185">Reference proteome</keyword>
<dbReference type="PROSITE" id="PS51257">
    <property type="entry name" value="PROKAR_LIPOPROTEIN"/>
    <property type="match status" value="1"/>
</dbReference>
<feature type="coiled-coil region" evidence="1">
    <location>
        <begin position="68"/>
        <end position="158"/>
    </location>
</feature>
<evidence type="ECO:0000256" key="1">
    <source>
        <dbReference type="SAM" id="Coils"/>
    </source>
</evidence>
<keyword evidence="1" id="KW-0175">Coiled coil</keyword>
<name>A0A7D4NQR1_9GAMM</name>
<gene>
    <name evidence="2" type="ORF">HQN79_05775</name>
</gene>
<sequence>MQRLYKQSIALVLCLITGGGLVFLSGCSTQPEQPVAEEKVEYSTFSGLREYGTHNGYEVLTPEKLQSCMEMQASFEQQKNAIKDLQASIALQREQVIEQNQEIAQIKQEIDKEQTRSLVEKANYEQHNALLEQYNQKVTALQEKLVGYNNMLEKYNQMSLSYNAGVTSFNEECAIDKRIYPLDLKEISVRH</sequence>
<evidence type="ECO:0000313" key="2">
    <source>
        <dbReference type="EMBL" id="QKI89112.1"/>
    </source>
</evidence>
<accession>A0A7D4NQR1</accession>
<proteinExistence type="predicted"/>
<dbReference type="AlphaFoldDB" id="A0A7D4NQR1"/>
<dbReference type="Proteomes" id="UP000504724">
    <property type="component" value="Chromosome"/>
</dbReference>
<reference evidence="2 3" key="1">
    <citation type="submission" date="2020-05" db="EMBL/GenBank/DDBJ databases">
        <title>Thiomicrorhabdus sediminis sp.nov. and Thiomicrorhabdus xiamenensis sp.nov., novel sulfur-oxidizing bacteria isolated from coastal sediment.</title>
        <authorList>
            <person name="Liu X."/>
        </authorList>
    </citation>
    <scope>NUCLEOTIDE SEQUENCE [LARGE SCALE GENOMIC DNA]</scope>
    <source>
        <strain evidence="2 3">G2</strain>
    </source>
</reference>
<evidence type="ECO:0000313" key="3">
    <source>
        <dbReference type="Proteomes" id="UP000504724"/>
    </source>
</evidence>
<evidence type="ECO:0008006" key="4">
    <source>
        <dbReference type="Google" id="ProtNLM"/>
    </source>
</evidence>
<dbReference type="RefSeq" id="WP_173284948.1">
    <property type="nucleotide sequence ID" value="NZ_CP054020.1"/>
</dbReference>
<dbReference type="EMBL" id="CP054020">
    <property type="protein sequence ID" value="QKI89112.1"/>
    <property type="molecule type" value="Genomic_DNA"/>
</dbReference>